<keyword evidence="5 6" id="KW-0472">Membrane</keyword>
<sequence>MTYNRVILTMTGLALAAALLLNFVTFQPNRIAPGQDISLLTAAGLPATLLLMALLGLMVALSWRPSRNRYLTLLLLTTLILIGLPLAVASYAHQHLPADMPYARVGLGSGFWCMGVFLALLVVETSQRLAQQYRLVGMQWLVTAATVIGLWLLCQSGALDRLSLLQEYSQRQAKFAAELQTHLLLAGAAVLIALLCGIALAIAAQASVRLRQPLFQLLNLLQTIPSLALFGLLMVPLSYLAAHSPLLQALNVRGIGWAPALIALVGYSLLPITRNTFVALQEVPAQVLDAARGMGMAPMQIFLAVRLPLALPVIIEGIRITLIQAIGLTSVAALIGAGGLGTFIFQGLGQAAMDLVLLGAIPTIVLALLADVLLGLLTRLCHREPTP</sequence>
<gene>
    <name evidence="8" type="ORF">C4K68_21950</name>
</gene>
<dbReference type="EMBL" id="PRLP01000106">
    <property type="protein sequence ID" value="PPC75298.1"/>
    <property type="molecule type" value="Genomic_DNA"/>
</dbReference>
<feature type="transmembrane region" description="Helical" evidence="6">
    <location>
        <begin position="183"/>
        <end position="208"/>
    </location>
</feature>
<feature type="domain" description="ABC transmembrane type-1" evidence="7">
    <location>
        <begin position="179"/>
        <end position="374"/>
    </location>
</feature>
<proteinExistence type="inferred from homology"/>
<keyword evidence="3 6" id="KW-0812">Transmembrane</keyword>
<dbReference type="PANTHER" id="PTHR30177">
    <property type="entry name" value="GLYCINE BETAINE/L-PROLINE TRANSPORT SYSTEM PERMEASE PROTEIN PROW"/>
    <property type="match status" value="1"/>
</dbReference>
<evidence type="ECO:0000313" key="9">
    <source>
        <dbReference type="Proteomes" id="UP000238196"/>
    </source>
</evidence>
<dbReference type="InterPro" id="IPR051204">
    <property type="entry name" value="ABC_transp_perm/SBD"/>
</dbReference>
<dbReference type="AlphaFoldDB" id="A0A2S5KKH3"/>
<dbReference type="CDD" id="cd06261">
    <property type="entry name" value="TM_PBP2"/>
    <property type="match status" value="1"/>
</dbReference>
<feature type="transmembrane region" description="Helical" evidence="6">
    <location>
        <begin position="135"/>
        <end position="153"/>
    </location>
</feature>
<keyword evidence="2 6" id="KW-0813">Transport</keyword>
<dbReference type="GO" id="GO:0031460">
    <property type="term" value="P:glycine betaine transport"/>
    <property type="evidence" value="ECO:0007669"/>
    <property type="project" value="TreeGrafter"/>
</dbReference>
<feature type="transmembrane region" description="Helical" evidence="6">
    <location>
        <begin position="42"/>
        <end position="63"/>
    </location>
</feature>
<name>A0A2S5KKH3_9PROT</name>
<feature type="transmembrane region" description="Helical" evidence="6">
    <location>
        <begin position="220"/>
        <end position="242"/>
    </location>
</feature>
<protein>
    <submittedName>
        <fullName evidence="8">ABC transporter permease</fullName>
    </submittedName>
</protein>
<evidence type="ECO:0000256" key="4">
    <source>
        <dbReference type="ARBA" id="ARBA00022989"/>
    </source>
</evidence>
<organism evidence="8 9">
    <name type="scientific">Proteobacteria bacterium 228</name>
    <dbReference type="NCBI Taxonomy" id="2083153"/>
    <lineage>
        <taxon>Bacteria</taxon>
        <taxon>Pseudomonadati</taxon>
        <taxon>Pseudomonadota</taxon>
    </lineage>
</organism>
<dbReference type="Gene3D" id="1.10.3720.10">
    <property type="entry name" value="MetI-like"/>
    <property type="match status" value="1"/>
</dbReference>
<evidence type="ECO:0000256" key="3">
    <source>
        <dbReference type="ARBA" id="ARBA00022692"/>
    </source>
</evidence>
<dbReference type="Proteomes" id="UP000238196">
    <property type="component" value="Unassembled WGS sequence"/>
</dbReference>
<evidence type="ECO:0000256" key="2">
    <source>
        <dbReference type="ARBA" id="ARBA00022448"/>
    </source>
</evidence>
<evidence type="ECO:0000256" key="6">
    <source>
        <dbReference type="RuleBase" id="RU363032"/>
    </source>
</evidence>
<feature type="transmembrane region" description="Helical" evidence="6">
    <location>
        <begin position="321"/>
        <end position="343"/>
    </location>
</feature>
<feature type="transmembrane region" description="Helical" evidence="6">
    <location>
        <begin position="105"/>
        <end position="123"/>
    </location>
</feature>
<feature type="transmembrane region" description="Helical" evidence="6">
    <location>
        <begin position="355"/>
        <end position="377"/>
    </location>
</feature>
<evidence type="ECO:0000259" key="7">
    <source>
        <dbReference type="PROSITE" id="PS50928"/>
    </source>
</evidence>
<dbReference type="InterPro" id="IPR000515">
    <property type="entry name" value="MetI-like"/>
</dbReference>
<comment type="subcellular location">
    <subcellularLocation>
        <location evidence="1 6">Cell membrane</location>
        <topology evidence="1 6">Multi-pass membrane protein</topology>
    </subcellularLocation>
</comment>
<comment type="similarity">
    <text evidence="6">Belongs to the binding-protein-dependent transport system permease family.</text>
</comment>
<keyword evidence="4 6" id="KW-1133">Transmembrane helix</keyword>
<dbReference type="PROSITE" id="PS50928">
    <property type="entry name" value="ABC_TM1"/>
    <property type="match status" value="1"/>
</dbReference>
<comment type="caution">
    <text evidence="8">The sequence shown here is derived from an EMBL/GenBank/DDBJ whole genome shotgun (WGS) entry which is preliminary data.</text>
</comment>
<dbReference type="Pfam" id="PF00528">
    <property type="entry name" value="BPD_transp_1"/>
    <property type="match status" value="1"/>
</dbReference>
<dbReference type="SUPFAM" id="SSF161098">
    <property type="entry name" value="MetI-like"/>
    <property type="match status" value="1"/>
</dbReference>
<dbReference type="GO" id="GO:0055085">
    <property type="term" value="P:transmembrane transport"/>
    <property type="evidence" value="ECO:0007669"/>
    <property type="project" value="InterPro"/>
</dbReference>
<reference evidence="8 9" key="1">
    <citation type="submission" date="2018-02" db="EMBL/GenBank/DDBJ databases">
        <title>novel marine gammaproteobacteria from coastal saline agro ecosystem.</title>
        <authorList>
            <person name="Krishnan R."/>
            <person name="Ramesh Kumar N."/>
        </authorList>
    </citation>
    <scope>NUCLEOTIDE SEQUENCE [LARGE SCALE GENOMIC DNA]</scope>
    <source>
        <strain evidence="8 9">228</strain>
    </source>
</reference>
<evidence type="ECO:0000256" key="5">
    <source>
        <dbReference type="ARBA" id="ARBA00023136"/>
    </source>
</evidence>
<dbReference type="GO" id="GO:0005886">
    <property type="term" value="C:plasma membrane"/>
    <property type="evidence" value="ECO:0007669"/>
    <property type="project" value="UniProtKB-SubCell"/>
</dbReference>
<evidence type="ECO:0000256" key="1">
    <source>
        <dbReference type="ARBA" id="ARBA00004651"/>
    </source>
</evidence>
<dbReference type="OrthoDB" id="9801163at2"/>
<evidence type="ECO:0000313" key="8">
    <source>
        <dbReference type="EMBL" id="PPC75298.1"/>
    </source>
</evidence>
<dbReference type="InterPro" id="IPR035906">
    <property type="entry name" value="MetI-like_sf"/>
</dbReference>
<feature type="transmembrane region" description="Helical" evidence="6">
    <location>
        <begin position="254"/>
        <end position="272"/>
    </location>
</feature>
<feature type="transmembrane region" description="Helical" evidence="6">
    <location>
        <begin position="70"/>
        <end position="93"/>
    </location>
</feature>
<accession>A0A2S5KKH3</accession>
<dbReference type="PANTHER" id="PTHR30177:SF30">
    <property type="entry name" value="GLYCINE BETAINE UPTAKE SYSTEM PERMEASE PROTEIN YEHY"/>
    <property type="match status" value="1"/>
</dbReference>